<organism evidence="7 8">
    <name type="scientific">Corynebacterium marambiense</name>
    <dbReference type="NCBI Taxonomy" id="2765364"/>
    <lineage>
        <taxon>Bacteria</taxon>
        <taxon>Bacillati</taxon>
        <taxon>Actinomycetota</taxon>
        <taxon>Actinomycetes</taxon>
        <taxon>Mycobacteriales</taxon>
        <taxon>Corynebacteriaceae</taxon>
        <taxon>Corynebacterium</taxon>
    </lineage>
</organism>
<reference evidence="7 8" key="1">
    <citation type="submission" date="2020-12" db="EMBL/GenBank/DDBJ databases">
        <title>Genome public.</title>
        <authorList>
            <person name="Sun Q."/>
        </authorList>
    </citation>
    <scope>NUCLEOTIDE SEQUENCE [LARGE SCALE GENOMIC DNA]</scope>
    <source>
        <strain evidence="7 8">CCM 8864</strain>
    </source>
</reference>
<keyword evidence="3 6" id="KW-0812">Transmembrane</keyword>
<feature type="transmembrane region" description="Helical" evidence="6">
    <location>
        <begin position="242"/>
        <end position="265"/>
    </location>
</feature>
<dbReference type="PANTHER" id="PTHR43701">
    <property type="entry name" value="MEMBRANE TRANSPORTER PROTEIN MJ0441-RELATED"/>
    <property type="match status" value="1"/>
</dbReference>
<gene>
    <name evidence="7" type="ORF">JDV76_00480</name>
</gene>
<dbReference type="InterPro" id="IPR051598">
    <property type="entry name" value="TSUP/Inactive_protease-like"/>
</dbReference>
<evidence type="ECO:0000256" key="1">
    <source>
        <dbReference type="ARBA" id="ARBA00004141"/>
    </source>
</evidence>
<protein>
    <recommendedName>
        <fullName evidence="6">Probable membrane transporter protein</fullName>
    </recommendedName>
</protein>
<comment type="similarity">
    <text evidence="2 6">Belongs to the 4-toluene sulfonate uptake permease (TSUP) (TC 2.A.102) family.</text>
</comment>
<evidence type="ECO:0000256" key="4">
    <source>
        <dbReference type="ARBA" id="ARBA00022989"/>
    </source>
</evidence>
<evidence type="ECO:0000256" key="2">
    <source>
        <dbReference type="ARBA" id="ARBA00009142"/>
    </source>
</evidence>
<dbReference type="RefSeq" id="WP_198734925.1">
    <property type="nucleotide sequence ID" value="NZ_JAEIOT010000004.1"/>
</dbReference>
<keyword evidence="5 6" id="KW-0472">Membrane</keyword>
<evidence type="ECO:0000313" key="8">
    <source>
        <dbReference type="Proteomes" id="UP000625574"/>
    </source>
</evidence>
<feature type="transmembrane region" description="Helical" evidence="6">
    <location>
        <begin position="73"/>
        <end position="90"/>
    </location>
</feature>
<sequence length="267" mass="26567">MSLLGAAGIGLFVGAVVGALGAGGGIIAVPVLTYLLGQSEHAATNGSLVIVALTAAVALPGKARRGQVRWRDGLVFGAMTLLGAVPGRFINELLDPETLFLAFSALLLTVSAVMIIRSIRDLPGEGSADPDPQSRGGVTKTAVRSLIPVAGAAGVTGLLTGLFGVGGGFAVVPVFVVFMGFGVRQATGTSLLVMIIAAGVSILTGVVRGTFVLDWGLVLLFASGSMVGGVLAGPLSQRVPPAMLSAAFGVLIGVVGIITVVRTVAGV</sequence>
<evidence type="ECO:0000313" key="7">
    <source>
        <dbReference type="EMBL" id="MBI8999462.1"/>
    </source>
</evidence>
<accession>A0ABS0VRV3</accession>
<feature type="transmembrane region" description="Helical" evidence="6">
    <location>
        <begin position="42"/>
        <end position="61"/>
    </location>
</feature>
<comment type="caution">
    <text evidence="7">The sequence shown here is derived from an EMBL/GenBank/DDBJ whole genome shotgun (WGS) entry which is preliminary data.</text>
</comment>
<keyword evidence="4 6" id="KW-1133">Transmembrane helix</keyword>
<comment type="subcellular location">
    <subcellularLocation>
        <location evidence="6">Cell membrane</location>
        <topology evidence="6">Multi-pass membrane protein</topology>
    </subcellularLocation>
    <subcellularLocation>
        <location evidence="1">Membrane</location>
        <topology evidence="1">Multi-pass membrane protein</topology>
    </subcellularLocation>
</comment>
<name>A0ABS0VRV3_9CORY</name>
<proteinExistence type="inferred from homology"/>
<evidence type="ECO:0000256" key="5">
    <source>
        <dbReference type="ARBA" id="ARBA00023136"/>
    </source>
</evidence>
<evidence type="ECO:0000256" key="6">
    <source>
        <dbReference type="RuleBase" id="RU363041"/>
    </source>
</evidence>
<keyword evidence="8" id="KW-1185">Reference proteome</keyword>
<dbReference type="PANTHER" id="PTHR43701:SF2">
    <property type="entry name" value="MEMBRANE TRANSPORTER PROTEIN YJNA-RELATED"/>
    <property type="match status" value="1"/>
</dbReference>
<dbReference type="EMBL" id="JAEIOT010000004">
    <property type="protein sequence ID" value="MBI8999462.1"/>
    <property type="molecule type" value="Genomic_DNA"/>
</dbReference>
<keyword evidence="6" id="KW-1003">Cell membrane</keyword>
<feature type="transmembrane region" description="Helical" evidence="6">
    <location>
        <begin position="102"/>
        <end position="120"/>
    </location>
</feature>
<dbReference type="InterPro" id="IPR002781">
    <property type="entry name" value="TM_pro_TauE-like"/>
</dbReference>
<dbReference type="Proteomes" id="UP000625574">
    <property type="component" value="Unassembled WGS sequence"/>
</dbReference>
<feature type="transmembrane region" description="Helical" evidence="6">
    <location>
        <begin position="215"/>
        <end position="235"/>
    </location>
</feature>
<dbReference type="Pfam" id="PF01925">
    <property type="entry name" value="TauE"/>
    <property type="match status" value="1"/>
</dbReference>
<evidence type="ECO:0000256" key="3">
    <source>
        <dbReference type="ARBA" id="ARBA00022692"/>
    </source>
</evidence>
<feature type="transmembrane region" description="Helical" evidence="6">
    <location>
        <begin position="190"/>
        <end position="209"/>
    </location>
</feature>